<gene>
    <name evidence="13" type="primary">MED26</name>
</gene>
<evidence type="ECO:0000256" key="7">
    <source>
        <dbReference type="ARBA" id="ARBA00023242"/>
    </source>
</evidence>
<dbReference type="OMA" id="GAHPCIS"/>
<comment type="subcellular location">
    <subcellularLocation>
        <location evidence="1 10">Nucleus</location>
    </subcellularLocation>
</comment>
<dbReference type="Pfam" id="PF08711">
    <property type="entry name" value="Med26"/>
    <property type="match status" value="1"/>
</dbReference>
<evidence type="ECO:0000256" key="2">
    <source>
        <dbReference type="ARBA" id="ARBA00009681"/>
    </source>
</evidence>
<feature type="domain" description="TFIIS N-terminal" evidence="12">
    <location>
        <begin position="13"/>
        <end position="88"/>
    </location>
</feature>
<dbReference type="FunFam" id="1.20.930.10:FF:000008">
    <property type="entry name" value="mediator of RNA polymerase II transcription subunit 26"/>
    <property type="match status" value="1"/>
</dbReference>
<evidence type="ECO:0000256" key="9">
    <source>
        <dbReference type="ARBA" id="ARBA00031968"/>
    </source>
</evidence>
<dbReference type="GO" id="GO:0005654">
    <property type="term" value="C:nucleoplasm"/>
    <property type="evidence" value="ECO:0007669"/>
    <property type="project" value="UniProtKB-ARBA"/>
</dbReference>
<dbReference type="InterPro" id="IPR031416">
    <property type="entry name" value="Med26_C"/>
</dbReference>
<dbReference type="PANTHER" id="PTHR15201:SF1">
    <property type="entry name" value="MEDIATOR OF RNA POLYMERASE II TRANSCRIPTION SUBUNIT 26"/>
    <property type="match status" value="1"/>
</dbReference>
<name>A0A3Q1C7R9_AMPOC</name>
<dbReference type="InterPro" id="IPR042376">
    <property type="entry name" value="MED26"/>
</dbReference>
<dbReference type="GO" id="GO:0070847">
    <property type="term" value="C:core mediator complex"/>
    <property type="evidence" value="ECO:0007669"/>
    <property type="project" value="TreeGrafter"/>
</dbReference>
<dbReference type="GeneTree" id="ENSGT00390000000259"/>
<proteinExistence type="inferred from homology"/>
<keyword evidence="4" id="KW-0805">Transcription regulation</keyword>
<dbReference type="InterPro" id="IPR003617">
    <property type="entry name" value="TFIIS/CRSP70_N_sub"/>
</dbReference>
<keyword evidence="14" id="KW-1185">Reference proteome</keyword>
<dbReference type="GO" id="GO:0016592">
    <property type="term" value="C:mediator complex"/>
    <property type="evidence" value="ECO:0007669"/>
    <property type="project" value="InterPro"/>
</dbReference>
<evidence type="ECO:0000256" key="10">
    <source>
        <dbReference type="PROSITE-ProRule" id="PRU00649"/>
    </source>
</evidence>
<evidence type="ECO:0000256" key="1">
    <source>
        <dbReference type="ARBA" id="ARBA00004123"/>
    </source>
</evidence>
<dbReference type="GO" id="GO:0003712">
    <property type="term" value="F:transcription coregulator activity"/>
    <property type="evidence" value="ECO:0007669"/>
    <property type="project" value="TreeGrafter"/>
</dbReference>
<dbReference type="PROSITE" id="PS51319">
    <property type="entry name" value="TFIIS_N"/>
    <property type="match status" value="1"/>
</dbReference>
<accession>A0A3Q1C7R9</accession>
<reference evidence="13" key="3">
    <citation type="submission" date="2025-09" db="UniProtKB">
        <authorList>
            <consortium name="Ensembl"/>
        </authorList>
    </citation>
    <scope>IDENTIFICATION</scope>
</reference>
<dbReference type="PANTHER" id="PTHR15201">
    <property type="entry name" value="CRSP70"/>
    <property type="match status" value="1"/>
</dbReference>
<dbReference type="InterPro" id="IPR017923">
    <property type="entry name" value="TFIIS_N"/>
</dbReference>
<dbReference type="GO" id="GO:0006357">
    <property type="term" value="P:regulation of transcription by RNA polymerase II"/>
    <property type="evidence" value="ECO:0007669"/>
    <property type="project" value="InterPro"/>
</dbReference>
<dbReference type="InterPro" id="IPR031417">
    <property type="entry name" value="Med26_Mid"/>
</dbReference>
<dbReference type="Pfam" id="PF15694">
    <property type="entry name" value="Med26_M"/>
    <property type="match status" value="2"/>
</dbReference>
<evidence type="ECO:0000313" key="14">
    <source>
        <dbReference type="Proteomes" id="UP001501940"/>
    </source>
</evidence>
<protein>
    <recommendedName>
        <fullName evidence="3">Mediator of RNA polymerase II transcription subunit 26</fullName>
    </recommendedName>
    <alternativeName>
        <fullName evidence="8">Cofactor required for Sp1 transcriptional activation subunit 7</fullName>
    </alternativeName>
    <alternativeName>
        <fullName evidence="9">Mediator complex subunit 26</fullName>
    </alternativeName>
</protein>
<evidence type="ECO:0000259" key="12">
    <source>
        <dbReference type="PROSITE" id="PS51319"/>
    </source>
</evidence>
<comment type="similarity">
    <text evidence="2">Belongs to the Mediator complex subunit 26 family.</text>
</comment>
<evidence type="ECO:0000256" key="11">
    <source>
        <dbReference type="SAM" id="MobiDB-lite"/>
    </source>
</evidence>
<evidence type="ECO:0000256" key="8">
    <source>
        <dbReference type="ARBA" id="ARBA00030125"/>
    </source>
</evidence>
<feature type="compositionally biased region" description="Polar residues" evidence="11">
    <location>
        <begin position="266"/>
        <end position="294"/>
    </location>
</feature>
<evidence type="ECO:0000256" key="5">
    <source>
        <dbReference type="ARBA" id="ARBA00023159"/>
    </source>
</evidence>
<dbReference type="Ensembl" id="ENSAOCT00000009408.2">
    <property type="protein sequence ID" value="ENSAOCP00000021913.2"/>
    <property type="gene ID" value="ENSAOCG00000006967.2"/>
</dbReference>
<dbReference type="InterPro" id="IPR035441">
    <property type="entry name" value="TFIIS/LEDGF_dom_sf"/>
</dbReference>
<keyword evidence="7 10" id="KW-0539">Nucleus</keyword>
<feature type="compositionally biased region" description="Basic and acidic residues" evidence="11">
    <location>
        <begin position="191"/>
        <end position="213"/>
    </location>
</feature>
<organism evidence="13 14">
    <name type="scientific">Amphiprion ocellaris</name>
    <name type="common">Clown anemonefish</name>
    <dbReference type="NCBI Taxonomy" id="80972"/>
    <lineage>
        <taxon>Eukaryota</taxon>
        <taxon>Metazoa</taxon>
        <taxon>Chordata</taxon>
        <taxon>Craniata</taxon>
        <taxon>Vertebrata</taxon>
        <taxon>Euteleostomi</taxon>
        <taxon>Actinopterygii</taxon>
        <taxon>Neopterygii</taxon>
        <taxon>Teleostei</taxon>
        <taxon>Neoteleostei</taxon>
        <taxon>Acanthomorphata</taxon>
        <taxon>Ovalentaria</taxon>
        <taxon>Pomacentridae</taxon>
        <taxon>Amphiprion</taxon>
    </lineage>
</organism>
<dbReference type="SUPFAM" id="SSF47676">
    <property type="entry name" value="Conserved domain common to transcription factors TFIIS, elongin A, CRSP70"/>
    <property type="match status" value="1"/>
</dbReference>
<dbReference type="Gene3D" id="1.20.930.10">
    <property type="entry name" value="Conserved domain common to transcription factors TFIIS, elongin A, CRSP70"/>
    <property type="match status" value="1"/>
</dbReference>
<feature type="compositionally biased region" description="Polar residues" evidence="11">
    <location>
        <begin position="232"/>
        <end position="255"/>
    </location>
</feature>
<dbReference type="STRING" id="80972.ENSAOCP00000021913"/>
<dbReference type="Proteomes" id="UP001501940">
    <property type="component" value="Chromosome 2"/>
</dbReference>
<dbReference type="SMART" id="SM00509">
    <property type="entry name" value="TFS2N"/>
    <property type="match status" value="1"/>
</dbReference>
<feature type="compositionally biased region" description="Polar residues" evidence="11">
    <location>
        <begin position="326"/>
        <end position="350"/>
    </location>
</feature>
<reference evidence="13 14" key="1">
    <citation type="submission" date="2022-01" db="EMBL/GenBank/DDBJ databases">
        <title>A chromosome-scale genome assembly of the false clownfish, Amphiprion ocellaris.</title>
        <authorList>
            <person name="Ryu T."/>
        </authorList>
    </citation>
    <scope>NUCLEOTIDE SEQUENCE [LARGE SCALE GENOMIC DNA]</scope>
</reference>
<feature type="region of interest" description="Disordered" evidence="11">
    <location>
        <begin position="432"/>
        <end position="451"/>
    </location>
</feature>
<dbReference type="GO" id="GO:0010628">
    <property type="term" value="P:positive regulation of gene expression"/>
    <property type="evidence" value="ECO:0007669"/>
    <property type="project" value="TreeGrafter"/>
</dbReference>
<evidence type="ECO:0000256" key="4">
    <source>
        <dbReference type="ARBA" id="ARBA00023015"/>
    </source>
</evidence>
<dbReference type="AlphaFoldDB" id="A0A3Q1C7R9"/>
<keyword evidence="5" id="KW-0010">Activator</keyword>
<reference evidence="13" key="2">
    <citation type="submission" date="2025-08" db="UniProtKB">
        <authorList>
            <consortium name="Ensembl"/>
        </authorList>
    </citation>
    <scope>IDENTIFICATION</scope>
</reference>
<sequence>MTAATATPQVMRDRLLQAIDGQSNQICNMVVVVEVISFLEKYPITKEALEETRLGKLINDVRKKTKNEDLAKRAKKLLRNWQKLIDPENGEVLSKGHTGASWSSNGGGHPCISTPAATPPLGKTGPELKNRNDFNNCSPRVEKVSIRKRKGDPKDGLLLPAKVSKTTLNDKIQNSKQLPTNGIGGSSEIFTDTRAHQPLDRETSEPSDNDRLNKIPVNAVKPHPSAPGYSKPPSTSSLLKASVLQQQARQEQAASWGQHRPRSPRCSLQSPQTPKQEAVVKQTTPQAQNISSPSVRLGTVDTPGLGPSPQPFSVCVQGFRTDSTWSADLDSQSRPPHTSLHNSAASSCSDAVNLEDEGPSSNTGKRKKQKYRSKDYMVNLEGQTVEGSIKPVRLKDRRLTFDPVTGQIKTSFHKDPLQEGDARLSHRTELQWSEPLKQNPPVPASPFQQTDWKELSRSEIIQSYLSQQSNVLTSSGAHTPGAHFFMTEFLKKEEHRSKDVKKTHVLASDVPPRDLPGVSREVSNEDLGRLHTQHWPGVNGCYDTKGNWFDWTECISLDPHGDESRLNILPYVCLD</sequence>
<evidence type="ECO:0000313" key="13">
    <source>
        <dbReference type="Ensembl" id="ENSAOCP00000021913.2"/>
    </source>
</evidence>
<dbReference type="Pfam" id="PF15693">
    <property type="entry name" value="Med26_C"/>
    <property type="match status" value="1"/>
</dbReference>
<evidence type="ECO:0000256" key="6">
    <source>
        <dbReference type="ARBA" id="ARBA00023163"/>
    </source>
</evidence>
<feature type="region of interest" description="Disordered" evidence="11">
    <location>
        <begin position="326"/>
        <end position="375"/>
    </location>
</feature>
<evidence type="ECO:0000256" key="3">
    <source>
        <dbReference type="ARBA" id="ARBA00019686"/>
    </source>
</evidence>
<dbReference type="CDD" id="cd00183">
    <property type="entry name" value="TFIIS_I"/>
    <property type="match status" value="1"/>
</dbReference>
<keyword evidence="6" id="KW-0804">Transcription</keyword>
<feature type="region of interest" description="Disordered" evidence="11">
    <location>
        <begin position="97"/>
        <end position="312"/>
    </location>
</feature>
<feature type="compositionally biased region" description="Polar residues" evidence="11">
    <location>
        <begin position="164"/>
        <end position="180"/>
    </location>
</feature>